<name>A0ABP8VFT0_9PSEU</name>
<dbReference type="NCBIfam" id="TIGR02937">
    <property type="entry name" value="sigma70-ECF"/>
    <property type="match status" value="1"/>
</dbReference>
<dbReference type="Pfam" id="PF04542">
    <property type="entry name" value="Sigma70_r2"/>
    <property type="match status" value="1"/>
</dbReference>
<dbReference type="NCBIfam" id="NF006089">
    <property type="entry name" value="PRK08241.1"/>
    <property type="match status" value="1"/>
</dbReference>
<dbReference type="Proteomes" id="UP001500192">
    <property type="component" value="Unassembled WGS sequence"/>
</dbReference>
<evidence type="ECO:0000259" key="8">
    <source>
        <dbReference type="Pfam" id="PF04542"/>
    </source>
</evidence>
<dbReference type="InterPro" id="IPR013324">
    <property type="entry name" value="RNA_pol_sigma_r3/r4-like"/>
</dbReference>
<dbReference type="InterPro" id="IPR014284">
    <property type="entry name" value="RNA_pol_sigma-70_dom"/>
</dbReference>
<dbReference type="SUPFAM" id="SSF54427">
    <property type="entry name" value="NTF2-like"/>
    <property type="match status" value="1"/>
</dbReference>
<dbReference type="InterPro" id="IPR000838">
    <property type="entry name" value="RNA_pol_sigma70_ECF_CS"/>
</dbReference>
<sequence length="431" mass="47865">MAGDCAVCGKPLPRRGRGRGAVYCSGACRQRAYRTRRSPSGEEAVTGLVAEIERRVKGLALRPPGTFYEDVSTLSTQVGRLRRIARLAAENVTPDAVTESPGLDEIAFAGLVEPHRGELRVHCYRMTGSYDDADDLVQETLLKAWRHRDDLEDLDSVRSWLYRVATNACLDFLRRAQRRPLQYEPVPGIDSGDGEPPARFPWLQPYPDEADPDVAAVSRETIELVFLAAIQFLPPRQRAVLILRDVLDWPADETAKLLGMTVPAVNSALQRARPTLRERLPGRRADWSLGQAGAEERETLRRYMAAAEHADVSAMAELLSADAVLTMPPNPVWFTGRDAIIRQVGPVFDPGSPRYFGEWRYLPTSANRMPAAAGYVRRPGTAVYRAQLLDVLRVENGHVAEITTFEPHLLPAFGLPLTLPMSDRAGVRRRG</sequence>
<feature type="domain" description="SnoaL-like" evidence="10">
    <location>
        <begin position="300"/>
        <end position="402"/>
    </location>
</feature>
<dbReference type="RefSeq" id="WP_346055926.1">
    <property type="nucleotide sequence ID" value="NZ_BAABIB010000127.1"/>
</dbReference>
<comment type="caution">
    <text evidence="11">The sequence shown here is derived from an EMBL/GenBank/DDBJ whole genome shotgun (WGS) entry which is preliminary data.</text>
</comment>
<dbReference type="InterPro" id="IPR013325">
    <property type="entry name" value="RNA_pol_sigma_r2"/>
</dbReference>
<dbReference type="NCBIfam" id="TIGR02960">
    <property type="entry name" value="SigX5"/>
    <property type="match status" value="1"/>
</dbReference>
<dbReference type="PANTHER" id="PTHR43133:SF65">
    <property type="entry name" value="ECF RNA POLYMERASE SIGMA FACTOR SIGG"/>
    <property type="match status" value="1"/>
</dbReference>
<dbReference type="InterPro" id="IPR037401">
    <property type="entry name" value="SnoaL-like"/>
</dbReference>
<evidence type="ECO:0000256" key="5">
    <source>
        <dbReference type="ARBA" id="ARBA00023125"/>
    </source>
</evidence>
<evidence type="ECO:0000256" key="2">
    <source>
        <dbReference type="ARBA" id="ARBA00011344"/>
    </source>
</evidence>
<dbReference type="PANTHER" id="PTHR43133">
    <property type="entry name" value="RNA POLYMERASE ECF-TYPE SIGMA FACTO"/>
    <property type="match status" value="1"/>
</dbReference>
<evidence type="ECO:0000256" key="7">
    <source>
        <dbReference type="RuleBase" id="RU000716"/>
    </source>
</evidence>
<dbReference type="Pfam" id="PF12680">
    <property type="entry name" value="SnoaL_2"/>
    <property type="match status" value="1"/>
</dbReference>
<dbReference type="Gene3D" id="1.10.1740.10">
    <property type="match status" value="1"/>
</dbReference>
<dbReference type="InterPro" id="IPR007627">
    <property type="entry name" value="RNA_pol_sigma70_r2"/>
</dbReference>
<organism evidence="11 12">
    <name type="scientific">Amycolatopsis dongchuanensis</name>
    <dbReference type="NCBI Taxonomy" id="1070866"/>
    <lineage>
        <taxon>Bacteria</taxon>
        <taxon>Bacillati</taxon>
        <taxon>Actinomycetota</taxon>
        <taxon>Actinomycetes</taxon>
        <taxon>Pseudonocardiales</taxon>
        <taxon>Pseudonocardiaceae</taxon>
        <taxon>Amycolatopsis</taxon>
    </lineage>
</organism>
<evidence type="ECO:0000256" key="4">
    <source>
        <dbReference type="ARBA" id="ARBA00023082"/>
    </source>
</evidence>
<dbReference type="SUPFAM" id="SSF88946">
    <property type="entry name" value="Sigma2 domain of RNA polymerase sigma factors"/>
    <property type="match status" value="1"/>
</dbReference>
<dbReference type="Pfam" id="PF08281">
    <property type="entry name" value="Sigma70_r4_2"/>
    <property type="match status" value="1"/>
</dbReference>
<feature type="domain" description="RNA polymerase sigma factor 70 region 4 type 2" evidence="9">
    <location>
        <begin position="226"/>
        <end position="273"/>
    </location>
</feature>
<dbReference type="InterPro" id="IPR013249">
    <property type="entry name" value="RNA_pol_sigma70_r4_t2"/>
</dbReference>
<dbReference type="SUPFAM" id="SSF88659">
    <property type="entry name" value="Sigma3 and sigma4 domains of RNA polymerase sigma factors"/>
    <property type="match status" value="1"/>
</dbReference>
<proteinExistence type="inferred from homology"/>
<dbReference type="CDD" id="cd06171">
    <property type="entry name" value="Sigma70_r4"/>
    <property type="match status" value="1"/>
</dbReference>
<dbReference type="EMBL" id="BAABIB010000127">
    <property type="protein sequence ID" value="GAA4662724.1"/>
    <property type="molecule type" value="Genomic_DNA"/>
</dbReference>
<evidence type="ECO:0000256" key="1">
    <source>
        <dbReference type="ARBA" id="ARBA00010641"/>
    </source>
</evidence>
<dbReference type="Gene3D" id="3.10.450.50">
    <property type="match status" value="1"/>
</dbReference>
<gene>
    <name evidence="11" type="ORF">GCM10023214_64080</name>
</gene>
<dbReference type="InterPro" id="IPR014305">
    <property type="entry name" value="RNA_pol_sigma-G_actinobac"/>
</dbReference>
<comment type="similarity">
    <text evidence="1 7">Belongs to the sigma-70 factor family. ECF subfamily.</text>
</comment>
<evidence type="ECO:0000313" key="11">
    <source>
        <dbReference type="EMBL" id="GAA4662724.1"/>
    </source>
</evidence>
<dbReference type="InterPro" id="IPR036388">
    <property type="entry name" value="WH-like_DNA-bd_sf"/>
</dbReference>
<keyword evidence="3 7" id="KW-0805">Transcription regulation</keyword>
<evidence type="ECO:0000259" key="9">
    <source>
        <dbReference type="Pfam" id="PF08281"/>
    </source>
</evidence>
<comment type="subunit">
    <text evidence="2">Interacts transiently with the RNA polymerase catalytic core formed by RpoA, RpoB, RpoC and RpoZ (2 alpha, 1 beta, 1 beta' and 1 omega subunit) to form the RNA polymerase holoenzyme that can initiate transcription.</text>
</comment>
<evidence type="ECO:0000259" key="10">
    <source>
        <dbReference type="Pfam" id="PF12680"/>
    </source>
</evidence>
<accession>A0ABP8VFT0</accession>
<keyword evidence="6 7" id="KW-0804">Transcription</keyword>
<feature type="domain" description="RNA polymerase sigma-70 region 2" evidence="8">
    <location>
        <begin position="111"/>
        <end position="179"/>
    </location>
</feature>
<reference evidence="12" key="1">
    <citation type="journal article" date="2019" name="Int. J. Syst. Evol. Microbiol.">
        <title>The Global Catalogue of Microorganisms (GCM) 10K type strain sequencing project: providing services to taxonomists for standard genome sequencing and annotation.</title>
        <authorList>
            <consortium name="The Broad Institute Genomics Platform"/>
            <consortium name="The Broad Institute Genome Sequencing Center for Infectious Disease"/>
            <person name="Wu L."/>
            <person name="Ma J."/>
        </authorList>
    </citation>
    <scope>NUCLEOTIDE SEQUENCE [LARGE SCALE GENOMIC DNA]</scope>
    <source>
        <strain evidence="12">JCM 18054</strain>
    </source>
</reference>
<protein>
    <recommendedName>
        <fullName evidence="7">RNA polymerase sigma factor</fullName>
    </recommendedName>
</protein>
<evidence type="ECO:0000256" key="3">
    <source>
        <dbReference type="ARBA" id="ARBA00023015"/>
    </source>
</evidence>
<dbReference type="InterPro" id="IPR032710">
    <property type="entry name" value="NTF2-like_dom_sf"/>
</dbReference>
<evidence type="ECO:0000313" key="12">
    <source>
        <dbReference type="Proteomes" id="UP001500192"/>
    </source>
</evidence>
<keyword evidence="12" id="KW-1185">Reference proteome</keyword>
<dbReference type="PROSITE" id="PS01063">
    <property type="entry name" value="SIGMA70_ECF"/>
    <property type="match status" value="1"/>
</dbReference>
<dbReference type="InterPro" id="IPR039425">
    <property type="entry name" value="RNA_pol_sigma-70-like"/>
</dbReference>
<keyword evidence="5 7" id="KW-0238">DNA-binding</keyword>
<evidence type="ECO:0000256" key="6">
    <source>
        <dbReference type="ARBA" id="ARBA00023163"/>
    </source>
</evidence>
<keyword evidence="4 7" id="KW-0731">Sigma factor</keyword>
<dbReference type="Gene3D" id="1.10.10.10">
    <property type="entry name" value="Winged helix-like DNA-binding domain superfamily/Winged helix DNA-binding domain"/>
    <property type="match status" value="1"/>
</dbReference>